<sequence>MFLNSSKNKKYIFSPCQEEPRHHFGTKGTEGDPIHREQLKQKKIHLNLSLLNILKELQD</sequence>
<dbReference type="Proteomes" id="UP000252081">
    <property type="component" value="Unassembled WGS sequence"/>
</dbReference>
<comment type="caution">
    <text evidence="1">The sequence shown here is derived from an EMBL/GenBank/DDBJ whole genome shotgun (WGS) entry which is preliminary data.</text>
</comment>
<gene>
    <name evidence="1" type="ORF">DRW42_09405</name>
</gene>
<reference evidence="1 2" key="1">
    <citation type="submission" date="2018-07" db="EMBL/GenBank/DDBJ databases">
        <title>A draft genome of a endophytic bacteria, a new species of Pedobacter.</title>
        <authorList>
            <person name="Zhang Z.D."/>
            <person name="Chen Z.J."/>
        </authorList>
    </citation>
    <scope>NUCLEOTIDE SEQUENCE [LARGE SCALE GENOMIC DNA]</scope>
    <source>
        <strain evidence="1 2">RS10</strain>
    </source>
</reference>
<dbReference type="EMBL" id="QNQU01000007">
    <property type="protein sequence ID" value="RBQ07810.1"/>
    <property type="molecule type" value="Genomic_DNA"/>
</dbReference>
<name>A0A366L207_9SPHI</name>
<evidence type="ECO:0000313" key="2">
    <source>
        <dbReference type="Proteomes" id="UP000252081"/>
    </source>
</evidence>
<evidence type="ECO:0000313" key="1">
    <source>
        <dbReference type="EMBL" id="RBQ07810.1"/>
    </source>
</evidence>
<keyword evidence="2" id="KW-1185">Reference proteome</keyword>
<organism evidence="1 2">
    <name type="scientific">Pedobacter miscanthi</name>
    <dbReference type="NCBI Taxonomy" id="2259170"/>
    <lineage>
        <taxon>Bacteria</taxon>
        <taxon>Pseudomonadati</taxon>
        <taxon>Bacteroidota</taxon>
        <taxon>Sphingobacteriia</taxon>
        <taxon>Sphingobacteriales</taxon>
        <taxon>Sphingobacteriaceae</taxon>
        <taxon>Pedobacter</taxon>
    </lineage>
</organism>
<proteinExistence type="predicted"/>
<protein>
    <submittedName>
        <fullName evidence="1">Uncharacterized protein</fullName>
    </submittedName>
</protein>
<dbReference type="AlphaFoldDB" id="A0A366L207"/>
<accession>A0A366L207</accession>